<protein>
    <submittedName>
        <fullName evidence="2">Uncharacterized protein</fullName>
    </submittedName>
</protein>
<keyword evidence="1" id="KW-0812">Transmembrane</keyword>
<feature type="transmembrane region" description="Helical" evidence="1">
    <location>
        <begin position="105"/>
        <end position="122"/>
    </location>
</feature>
<evidence type="ECO:0000313" key="3">
    <source>
        <dbReference type="Proteomes" id="UP000249547"/>
    </source>
</evidence>
<proteinExistence type="predicted"/>
<keyword evidence="3" id="KW-1185">Reference proteome</keyword>
<dbReference type="EMBL" id="QLLL01000003">
    <property type="protein sequence ID" value="RAJ06678.1"/>
    <property type="molecule type" value="Genomic_DNA"/>
</dbReference>
<dbReference type="AlphaFoldDB" id="A0A327QRU1"/>
<feature type="transmembrane region" description="Helical" evidence="1">
    <location>
        <begin position="7"/>
        <end position="26"/>
    </location>
</feature>
<dbReference type="RefSeq" id="WP_111597277.1">
    <property type="nucleotide sequence ID" value="NZ_QLLL01000003.1"/>
</dbReference>
<dbReference type="OrthoDB" id="678688at2"/>
<dbReference type="Proteomes" id="UP000249547">
    <property type="component" value="Unassembled WGS sequence"/>
</dbReference>
<sequence length="136" mass="14835">MTRSNIFILTGCIIIIISAFLPWMSVETANLHHHLTGVNSDGTRLGEPGKLNIALAVIAIIVMFFGKSLSAKINLFVTGFLVAWTFRNMLMYARCEAGICPTKEIGLYLSIAGAVIAIFGVLSTKTKVVKPRLENH</sequence>
<evidence type="ECO:0000313" key="2">
    <source>
        <dbReference type="EMBL" id="RAJ06678.1"/>
    </source>
</evidence>
<keyword evidence="1" id="KW-1133">Transmembrane helix</keyword>
<reference evidence="2 3" key="1">
    <citation type="submission" date="2018-06" db="EMBL/GenBank/DDBJ databases">
        <title>Genomic Encyclopedia of Archaeal and Bacterial Type Strains, Phase II (KMG-II): from individual species to whole genera.</title>
        <authorList>
            <person name="Goeker M."/>
        </authorList>
    </citation>
    <scope>NUCLEOTIDE SEQUENCE [LARGE SCALE GENOMIC DNA]</scope>
    <source>
        <strain evidence="2 3">DSM 23857</strain>
    </source>
</reference>
<keyword evidence="1" id="KW-0472">Membrane</keyword>
<evidence type="ECO:0000256" key="1">
    <source>
        <dbReference type="SAM" id="Phobius"/>
    </source>
</evidence>
<organism evidence="2 3">
    <name type="scientific">Chitinophaga skermanii</name>
    <dbReference type="NCBI Taxonomy" id="331697"/>
    <lineage>
        <taxon>Bacteria</taxon>
        <taxon>Pseudomonadati</taxon>
        <taxon>Bacteroidota</taxon>
        <taxon>Chitinophagia</taxon>
        <taxon>Chitinophagales</taxon>
        <taxon>Chitinophagaceae</taxon>
        <taxon>Chitinophaga</taxon>
    </lineage>
</organism>
<comment type="caution">
    <text evidence="2">The sequence shown here is derived from an EMBL/GenBank/DDBJ whole genome shotgun (WGS) entry which is preliminary data.</text>
</comment>
<gene>
    <name evidence="2" type="ORF">LX64_01805</name>
</gene>
<accession>A0A327QRU1</accession>
<name>A0A327QRU1_9BACT</name>
<feature type="transmembrane region" description="Helical" evidence="1">
    <location>
        <begin position="49"/>
        <end position="66"/>
    </location>
</feature>